<dbReference type="Proteomes" id="UP001151699">
    <property type="component" value="Chromosome B"/>
</dbReference>
<reference evidence="3" key="1">
    <citation type="submission" date="2022-07" db="EMBL/GenBank/DDBJ databases">
        <authorList>
            <person name="Trinca V."/>
            <person name="Uliana J.V.C."/>
            <person name="Torres T.T."/>
            <person name="Ward R.J."/>
            <person name="Monesi N."/>
        </authorList>
    </citation>
    <scope>NUCLEOTIDE SEQUENCE</scope>
    <source>
        <strain evidence="3">HSMRA1968</strain>
        <tissue evidence="3">Whole embryos</tissue>
    </source>
</reference>
<evidence type="ECO:0000259" key="2">
    <source>
        <dbReference type="Pfam" id="PF16012"/>
    </source>
</evidence>
<accession>A0A9Q0N4H9</accession>
<dbReference type="AlphaFoldDB" id="A0A9Q0N4H9"/>
<gene>
    <name evidence="3" type="ORF">Bhyg_07897</name>
</gene>
<evidence type="ECO:0000313" key="3">
    <source>
        <dbReference type="EMBL" id="KAJ6642941.1"/>
    </source>
</evidence>
<protein>
    <recommendedName>
        <fullName evidence="2">DUF4780 domain-containing protein</fullName>
    </recommendedName>
</protein>
<feature type="region of interest" description="Disordered" evidence="1">
    <location>
        <begin position="29"/>
        <end position="65"/>
    </location>
</feature>
<dbReference type="Pfam" id="PF16012">
    <property type="entry name" value="DUF4780"/>
    <property type="match status" value="1"/>
</dbReference>
<name>A0A9Q0N4H9_9DIPT</name>
<dbReference type="EMBL" id="WJQU01000002">
    <property type="protein sequence ID" value="KAJ6642941.1"/>
    <property type="molecule type" value="Genomic_DNA"/>
</dbReference>
<feature type="compositionally biased region" description="Basic and acidic residues" evidence="1">
    <location>
        <begin position="47"/>
        <end position="56"/>
    </location>
</feature>
<keyword evidence="4" id="KW-1185">Reference proteome</keyword>
<evidence type="ECO:0000256" key="1">
    <source>
        <dbReference type="SAM" id="MobiDB-lite"/>
    </source>
</evidence>
<proteinExistence type="predicted"/>
<organism evidence="3 4">
    <name type="scientific">Pseudolycoriella hygida</name>
    <dbReference type="NCBI Taxonomy" id="35572"/>
    <lineage>
        <taxon>Eukaryota</taxon>
        <taxon>Metazoa</taxon>
        <taxon>Ecdysozoa</taxon>
        <taxon>Arthropoda</taxon>
        <taxon>Hexapoda</taxon>
        <taxon>Insecta</taxon>
        <taxon>Pterygota</taxon>
        <taxon>Neoptera</taxon>
        <taxon>Endopterygota</taxon>
        <taxon>Diptera</taxon>
        <taxon>Nematocera</taxon>
        <taxon>Sciaroidea</taxon>
        <taxon>Sciaridae</taxon>
        <taxon>Pseudolycoriella</taxon>
    </lineage>
</organism>
<dbReference type="InterPro" id="IPR031961">
    <property type="entry name" value="DUF4780"/>
</dbReference>
<evidence type="ECO:0000313" key="4">
    <source>
        <dbReference type="Proteomes" id="UP001151699"/>
    </source>
</evidence>
<sequence>MKGVKKVSKGKSFKLSAVVYRRDIYPDEYFEDEDSYESENDEDDESDEHHDQPHNLEEEENQPEDIESILKSHGGSLNLREFNVNAYSYWKNELHHSTLKTTSNPIVHVKAVKYAVKDLLRLPIWRGSHSDQPSKYGHTNIKLTETVLIAWEGDIKEEELTNKRPRETSGTMTDTQPNKKLKNVTMEPLVLDDPPSRPKMYVVKLVPDIEDVHLFTKKHGEILTASVKSQLSKEAKAKEWALNVVPKLSGLWKDSKIKSIDCGEVPRLIRATAIFDNPAPEILDFFDEIELKNETIDTNDWRPFNRKEIQGDRTIVFFGVDEKATWDLKAIRFRLYFSNGRIRISIDGDKQNK</sequence>
<feature type="compositionally biased region" description="Acidic residues" evidence="1">
    <location>
        <begin position="29"/>
        <end position="46"/>
    </location>
</feature>
<feature type="domain" description="DUF4780" evidence="2">
    <location>
        <begin position="233"/>
        <end position="343"/>
    </location>
</feature>
<comment type="caution">
    <text evidence="3">The sequence shown here is derived from an EMBL/GenBank/DDBJ whole genome shotgun (WGS) entry which is preliminary data.</text>
</comment>